<dbReference type="GO" id="GO:0016020">
    <property type="term" value="C:membrane"/>
    <property type="evidence" value="ECO:0007669"/>
    <property type="project" value="UniProtKB-SubCell"/>
</dbReference>
<feature type="transmembrane region" description="Helical" evidence="6">
    <location>
        <begin position="81"/>
        <end position="101"/>
    </location>
</feature>
<accession>A0A1I3NU58</accession>
<evidence type="ECO:0000256" key="2">
    <source>
        <dbReference type="ARBA" id="ARBA00009773"/>
    </source>
</evidence>
<reference evidence="8" key="1">
    <citation type="submission" date="2016-10" db="EMBL/GenBank/DDBJ databases">
        <authorList>
            <person name="Varghese N."/>
            <person name="Submissions S."/>
        </authorList>
    </citation>
    <scope>NUCLEOTIDE SEQUENCE [LARGE SCALE GENOMIC DNA]</scope>
    <source>
        <strain evidence="8">CGMCC 1.3704</strain>
    </source>
</reference>
<dbReference type="Proteomes" id="UP000183557">
    <property type="component" value="Unassembled WGS sequence"/>
</dbReference>
<dbReference type="InterPro" id="IPR002549">
    <property type="entry name" value="AI-2E-like"/>
</dbReference>
<keyword evidence="5 6" id="KW-0472">Membrane</keyword>
<feature type="transmembrane region" description="Helical" evidence="6">
    <location>
        <begin position="113"/>
        <end position="143"/>
    </location>
</feature>
<name>A0A1I3NU58_HALDA</name>
<dbReference type="AlphaFoldDB" id="A0A1I3NU58"/>
<evidence type="ECO:0000256" key="3">
    <source>
        <dbReference type="ARBA" id="ARBA00022692"/>
    </source>
</evidence>
<organism evidence="7 8">
    <name type="scientific">Halobacillus dabanensis</name>
    <dbReference type="NCBI Taxonomy" id="240302"/>
    <lineage>
        <taxon>Bacteria</taxon>
        <taxon>Bacillati</taxon>
        <taxon>Bacillota</taxon>
        <taxon>Bacilli</taxon>
        <taxon>Bacillales</taxon>
        <taxon>Bacillaceae</taxon>
        <taxon>Halobacillus</taxon>
    </lineage>
</organism>
<protein>
    <submittedName>
        <fullName evidence="7">Sporulation integral membrane protein YtvI</fullName>
    </submittedName>
</protein>
<dbReference type="PANTHER" id="PTHR21716:SF68">
    <property type="entry name" value="TRANSPORT PROTEIN YTVI-RELATED"/>
    <property type="match status" value="1"/>
</dbReference>
<keyword evidence="4 6" id="KW-1133">Transmembrane helix</keyword>
<gene>
    <name evidence="7" type="ORF">SAMN04487936_10177</name>
</gene>
<evidence type="ECO:0000256" key="4">
    <source>
        <dbReference type="ARBA" id="ARBA00022989"/>
    </source>
</evidence>
<dbReference type="EMBL" id="FOSB01000001">
    <property type="protein sequence ID" value="SFJ12662.1"/>
    <property type="molecule type" value="Genomic_DNA"/>
</dbReference>
<dbReference type="PANTHER" id="PTHR21716">
    <property type="entry name" value="TRANSMEMBRANE PROTEIN"/>
    <property type="match status" value="1"/>
</dbReference>
<evidence type="ECO:0000256" key="5">
    <source>
        <dbReference type="ARBA" id="ARBA00023136"/>
    </source>
</evidence>
<proteinExistence type="inferred from homology"/>
<evidence type="ECO:0000256" key="6">
    <source>
        <dbReference type="SAM" id="Phobius"/>
    </source>
</evidence>
<evidence type="ECO:0000313" key="7">
    <source>
        <dbReference type="EMBL" id="SFJ12662.1"/>
    </source>
</evidence>
<comment type="similarity">
    <text evidence="2">Belongs to the autoinducer-2 exporter (AI-2E) (TC 2.A.86) family.</text>
</comment>
<sequence length="162" mass="18028">MSDRVSVFRSELYRTIKGIIKAQCTLVMISAIIIATGLYFIGASHVLTITLLTAFVDFIPYVGTGIVFLPWILYQFFSGDFAMTICLSILYMVVMVTRQALEPKLLATHFGVPPILLLISLFLGFQLFGGFGMLISPIILMIVQTIHKSGVGREVWIYIKGN</sequence>
<evidence type="ECO:0000313" key="8">
    <source>
        <dbReference type="Proteomes" id="UP000183557"/>
    </source>
</evidence>
<feature type="transmembrane region" description="Helical" evidence="6">
    <location>
        <begin position="47"/>
        <end position="74"/>
    </location>
</feature>
<dbReference type="Pfam" id="PF01594">
    <property type="entry name" value="AI-2E_transport"/>
    <property type="match status" value="1"/>
</dbReference>
<evidence type="ECO:0000256" key="1">
    <source>
        <dbReference type="ARBA" id="ARBA00004141"/>
    </source>
</evidence>
<comment type="subcellular location">
    <subcellularLocation>
        <location evidence="1">Membrane</location>
        <topology evidence="1">Multi-pass membrane protein</topology>
    </subcellularLocation>
</comment>
<feature type="transmembrane region" description="Helical" evidence="6">
    <location>
        <begin position="20"/>
        <end position="41"/>
    </location>
</feature>
<dbReference type="GO" id="GO:0055085">
    <property type="term" value="P:transmembrane transport"/>
    <property type="evidence" value="ECO:0007669"/>
    <property type="project" value="TreeGrafter"/>
</dbReference>
<keyword evidence="3 6" id="KW-0812">Transmembrane</keyword>
<keyword evidence="8" id="KW-1185">Reference proteome</keyword>